<evidence type="ECO:0000256" key="2">
    <source>
        <dbReference type="ARBA" id="ARBA00022448"/>
    </source>
</evidence>
<evidence type="ECO:0000256" key="5">
    <source>
        <dbReference type="ARBA" id="ARBA00022989"/>
    </source>
</evidence>
<keyword evidence="10" id="KW-1185">Reference proteome</keyword>
<evidence type="ECO:0000256" key="3">
    <source>
        <dbReference type="ARBA" id="ARBA00022692"/>
    </source>
</evidence>
<dbReference type="PANTHER" id="PTHR33162">
    <property type="entry name" value="SEC-INDEPENDENT PROTEIN TRANSLOCASE PROTEIN TATA, CHLOROPLASTIC"/>
    <property type="match status" value="1"/>
</dbReference>
<evidence type="ECO:0000256" key="7">
    <source>
        <dbReference type="ARBA" id="ARBA00023136"/>
    </source>
</evidence>
<name>M1VCX5_CYAM1</name>
<feature type="compositionally biased region" description="Basic and acidic residues" evidence="8">
    <location>
        <begin position="121"/>
        <end position="139"/>
    </location>
</feature>
<keyword evidence="5" id="KW-1133">Transmembrane helix</keyword>
<feature type="region of interest" description="Disordered" evidence="8">
    <location>
        <begin position="121"/>
        <end position="157"/>
    </location>
</feature>
<keyword evidence="3" id="KW-0812">Transmembrane</keyword>
<dbReference type="InterPro" id="IPR003369">
    <property type="entry name" value="TatA/B/E"/>
</dbReference>
<sequence length="157" mass="17006">MFVLSLSKTNQHLHESVSCSSFCLKNAASLVRESRRGRAAQRRQLQETRALPERAGHCTRPSAASALQMGLFGLGWPEIAVIAGVGLLIWGPSRIGELGRNLGTLAGNLKRASSEFKEGLETSLADAEKEEKQKEEMKLKSLKSADPTAATTDSKRS</sequence>
<dbReference type="GO" id="GO:0016020">
    <property type="term" value="C:membrane"/>
    <property type="evidence" value="ECO:0007669"/>
    <property type="project" value="UniProtKB-SubCell"/>
</dbReference>
<evidence type="ECO:0000256" key="4">
    <source>
        <dbReference type="ARBA" id="ARBA00022927"/>
    </source>
</evidence>
<evidence type="ECO:0000313" key="9">
    <source>
        <dbReference type="EMBL" id="BAM83419.1"/>
    </source>
</evidence>
<dbReference type="GeneID" id="16998193"/>
<reference evidence="9 10" key="2">
    <citation type="journal article" date="2007" name="BMC Biol.">
        <title>A 100%-complete sequence reveals unusually simple genomic features in the hot-spring red alga Cyanidioschyzon merolae.</title>
        <authorList>
            <person name="Nozaki H."/>
            <person name="Takano H."/>
            <person name="Misumi O."/>
            <person name="Terasawa K."/>
            <person name="Matsuzaki M."/>
            <person name="Maruyama S."/>
            <person name="Nishida K."/>
            <person name="Yagisawa F."/>
            <person name="Yoshida Y."/>
            <person name="Fujiwara T."/>
            <person name="Takio S."/>
            <person name="Tamura K."/>
            <person name="Chung S.J."/>
            <person name="Nakamura S."/>
            <person name="Kuroiwa H."/>
            <person name="Tanaka K."/>
            <person name="Sato N."/>
            <person name="Kuroiwa T."/>
        </authorList>
    </citation>
    <scope>NUCLEOTIDE SEQUENCE [LARGE SCALE GENOMIC DNA]</scope>
    <source>
        <strain evidence="9 10">10D</strain>
    </source>
</reference>
<keyword evidence="4" id="KW-0653">Protein transport</keyword>
<accession>M1VCX5</accession>
<dbReference type="RefSeq" id="XP_005539455.1">
    <property type="nucleotide sequence ID" value="XM_005539398.1"/>
</dbReference>
<dbReference type="Pfam" id="PF02416">
    <property type="entry name" value="TatA_B_E"/>
    <property type="match status" value="1"/>
</dbReference>
<comment type="subcellular location">
    <subcellularLocation>
        <location evidence="1">Membrane</location>
        <topology evidence="1">Single-pass membrane protein</topology>
    </subcellularLocation>
</comment>
<dbReference type="Gene3D" id="1.20.5.3310">
    <property type="match status" value="1"/>
</dbReference>
<dbReference type="Gramene" id="CMT491CT">
    <property type="protein sequence ID" value="CMT491CT"/>
    <property type="gene ID" value="CMT491C"/>
</dbReference>
<dbReference type="AlphaFoldDB" id="M1VCX5"/>
<feature type="compositionally biased region" description="Basic and acidic residues" evidence="8">
    <location>
        <begin position="44"/>
        <end position="56"/>
    </location>
</feature>
<dbReference type="OrthoDB" id="2017985at2759"/>
<keyword evidence="7" id="KW-0472">Membrane</keyword>
<evidence type="ECO:0000313" key="10">
    <source>
        <dbReference type="Proteomes" id="UP000007014"/>
    </source>
</evidence>
<dbReference type="KEGG" id="cme:CYME_CMT491C"/>
<reference evidence="9 10" key="1">
    <citation type="journal article" date="2004" name="Nature">
        <title>Genome sequence of the ultrasmall unicellular red alga Cyanidioschyzon merolae 10D.</title>
        <authorList>
            <person name="Matsuzaki M."/>
            <person name="Misumi O."/>
            <person name="Shin-i T."/>
            <person name="Maruyama S."/>
            <person name="Takahara M."/>
            <person name="Miyagishima S."/>
            <person name="Mori T."/>
            <person name="Nishida K."/>
            <person name="Yagisawa F."/>
            <person name="Nishida K."/>
            <person name="Yoshida Y."/>
            <person name="Nishimura Y."/>
            <person name="Nakao S."/>
            <person name="Kobayashi T."/>
            <person name="Momoyama Y."/>
            <person name="Higashiyama T."/>
            <person name="Minoda A."/>
            <person name="Sano M."/>
            <person name="Nomoto H."/>
            <person name="Oishi K."/>
            <person name="Hayashi H."/>
            <person name="Ohta F."/>
            <person name="Nishizaka S."/>
            <person name="Haga S."/>
            <person name="Miura S."/>
            <person name="Morishita T."/>
            <person name="Kabeya Y."/>
            <person name="Terasawa K."/>
            <person name="Suzuki Y."/>
            <person name="Ishii Y."/>
            <person name="Asakawa S."/>
            <person name="Takano H."/>
            <person name="Ohta N."/>
            <person name="Kuroiwa H."/>
            <person name="Tanaka K."/>
            <person name="Shimizu N."/>
            <person name="Sugano S."/>
            <person name="Sato N."/>
            <person name="Nozaki H."/>
            <person name="Ogasawara N."/>
            <person name="Kohara Y."/>
            <person name="Kuroiwa T."/>
        </authorList>
    </citation>
    <scope>NUCLEOTIDE SEQUENCE [LARGE SCALE GENOMIC DNA]</scope>
    <source>
        <strain evidence="9 10">10D</strain>
    </source>
</reference>
<dbReference type="HOGENOM" id="CLU_1680429_0_0_1"/>
<dbReference type="STRING" id="280699.M1VCX5"/>
<dbReference type="PANTHER" id="PTHR33162:SF1">
    <property type="entry name" value="SEC-INDEPENDENT PROTEIN TRANSLOCASE PROTEIN TATA, CHLOROPLASTIC"/>
    <property type="match status" value="1"/>
</dbReference>
<keyword evidence="2" id="KW-0813">Transport</keyword>
<dbReference type="EMBL" id="AP006502">
    <property type="protein sequence ID" value="BAM83419.1"/>
    <property type="molecule type" value="Genomic_DNA"/>
</dbReference>
<dbReference type="eggNOG" id="ENOG502S4T0">
    <property type="taxonomic scope" value="Eukaryota"/>
</dbReference>
<organism evidence="9 10">
    <name type="scientific">Cyanidioschyzon merolae (strain NIES-3377 / 10D)</name>
    <name type="common">Unicellular red alga</name>
    <dbReference type="NCBI Taxonomy" id="280699"/>
    <lineage>
        <taxon>Eukaryota</taxon>
        <taxon>Rhodophyta</taxon>
        <taxon>Bangiophyceae</taxon>
        <taxon>Cyanidiales</taxon>
        <taxon>Cyanidiaceae</taxon>
        <taxon>Cyanidioschyzon</taxon>
    </lineage>
</organism>
<proteinExistence type="predicted"/>
<keyword evidence="6" id="KW-0811">Translocation</keyword>
<feature type="region of interest" description="Disordered" evidence="8">
    <location>
        <begin position="35"/>
        <end position="57"/>
    </location>
</feature>
<evidence type="ECO:0000256" key="1">
    <source>
        <dbReference type="ARBA" id="ARBA00004167"/>
    </source>
</evidence>
<dbReference type="GO" id="GO:0015031">
    <property type="term" value="P:protein transport"/>
    <property type="evidence" value="ECO:0007669"/>
    <property type="project" value="UniProtKB-KW"/>
</dbReference>
<dbReference type="Proteomes" id="UP000007014">
    <property type="component" value="Chromosome 20"/>
</dbReference>
<evidence type="ECO:0000256" key="6">
    <source>
        <dbReference type="ARBA" id="ARBA00023010"/>
    </source>
</evidence>
<evidence type="ECO:0000256" key="8">
    <source>
        <dbReference type="SAM" id="MobiDB-lite"/>
    </source>
</evidence>
<protein>
    <submittedName>
        <fullName evidence="9">Similar to thylakoidal sec-independent protein transporter Tha4</fullName>
    </submittedName>
</protein>
<gene>
    <name evidence="9" type="ORF">CYME_CMT491C</name>
</gene>